<protein>
    <submittedName>
        <fullName evidence="1">Uncharacterized protein</fullName>
    </submittedName>
</protein>
<proteinExistence type="predicted"/>
<keyword evidence="2" id="KW-1185">Reference proteome</keyword>
<dbReference type="EMBL" id="JABWDY010024565">
    <property type="protein sequence ID" value="KAF5190154.1"/>
    <property type="molecule type" value="Genomic_DNA"/>
</dbReference>
<dbReference type="AlphaFoldDB" id="A0A7J6VYE1"/>
<comment type="caution">
    <text evidence="1">The sequence shown here is derived from an EMBL/GenBank/DDBJ whole genome shotgun (WGS) entry which is preliminary data.</text>
</comment>
<gene>
    <name evidence="1" type="ORF">FRX31_020263</name>
</gene>
<reference evidence="1 2" key="1">
    <citation type="submission" date="2020-06" db="EMBL/GenBank/DDBJ databases">
        <title>Transcriptomic and genomic resources for Thalictrum thalictroides and T. hernandezii: Facilitating candidate gene discovery in an emerging model plant lineage.</title>
        <authorList>
            <person name="Arias T."/>
            <person name="Riano-Pachon D.M."/>
            <person name="Di Stilio V.S."/>
        </authorList>
    </citation>
    <scope>NUCLEOTIDE SEQUENCE [LARGE SCALE GENOMIC DNA]</scope>
    <source>
        <strain evidence="2">cv. WT478/WT964</strain>
        <tissue evidence="1">Leaves</tissue>
    </source>
</reference>
<organism evidence="1 2">
    <name type="scientific">Thalictrum thalictroides</name>
    <name type="common">Rue-anemone</name>
    <name type="synonym">Anemone thalictroides</name>
    <dbReference type="NCBI Taxonomy" id="46969"/>
    <lineage>
        <taxon>Eukaryota</taxon>
        <taxon>Viridiplantae</taxon>
        <taxon>Streptophyta</taxon>
        <taxon>Embryophyta</taxon>
        <taxon>Tracheophyta</taxon>
        <taxon>Spermatophyta</taxon>
        <taxon>Magnoliopsida</taxon>
        <taxon>Ranunculales</taxon>
        <taxon>Ranunculaceae</taxon>
        <taxon>Thalictroideae</taxon>
        <taxon>Thalictrum</taxon>
    </lineage>
</organism>
<evidence type="ECO:0000313" key="1">
    <source>
        <dbReference type="EMBL" id="KAF5190154.1"/>
    </source>
</evidence>
<evidence type="ECO:0000313" key="2">
    <source>
        <dbReference type="Proteomes" id="UP000554482"/>
    </source>
</evidence>
<name>A0A7J6VYE1_THATH</name>
<accession>A0A7J6VYE1</accession>
<feature type="non-terminal residue" evidence="1">
    <location>
        <position position="1"/>
    </location>
</feature>
<dbReference type="Proteomes" id="UP000554482">
    <property type="component" value="Unassembled WGS sequence"/>
</dbReference>
<sequence>MNKITGQAAVEILCRNEHGRVEDFSTRRFCARTAAEAESVAAEAAVLMAIALDLQQVHVE</sequence>